<organism evidence="1 2">
    <name type="scientific">Micromonospora humi</name>
    <dbReference type="NCBI Taxonomy" id="745366"/>
    <lineage>
        <taxon>Bacteria</taxon>
        <taxon>Bacillati</taxon>
        <taxon>Actinomycetota</taxon>
        <taxon>Actinomycetes</taxon>
        <taxon>Micromonosporales</taxon>
        <taxon>Micromonosporaceae</taxon>
        <taxon>Micromonospora</taxon>
    </lineage>
</organism>
<dbReference type="STRING" id="745366.GA0070213_103208"/>
<evidence type="ECO:0000313" key="1">
    <source>
        <dbReference type="EMBL" id="SCG46198.1"/>
    </source>
</evidence>
<dbReference type="EMBL" id="FMDM01000003">
    <property type="protein sequence ID" value="SCG46198.1"/>
    <property type="molecule type" value="Genomic_DNA"/>
</dbReference>
<dbReference type="RefSeq" id="WP_425412806.1">
    <property type="nucleotide sequence ID" value="NZ_FMDM01000003.1"/>
</dbReference>
<protein>
    <recommendedName>
        <fullName evidence="3">DinB superfamily protein</fullName>
    </recommendedName>
</protein>
<dbReference type="Pfam" id="PF04978">
    <property type="entry name" value="MST"/>
    <property type="match status" value="1"/>
</dbReference>
<gene>
    <name evidence="1" type="ORF">GA0070213_103208</name>
</gene>
<evidence type="ECO:0008006" key="3">
    <source>
        <dbReference type="Google" id="ProtNLM"/>
    </source>
</evidence>
<accession>A0A1C5HJQ0</accession>
<name>A0A1C5HJQ0_9ACTN</name>
<dbReference type="Proteomes" id="UP000199360">
    <property type="component" value="Unassembled WGS sequence"/>
</dbReference>
<dbReference type="AlphaFoldDB" id="A0A1C5HJQ0"/>
<sequence>MSAAEPGDSDVDRRFALPATADERTLLDTFLDFQRDALVRKCAGLSDEQLRSRPVPSSSLSLLGLVRHLATVERWYFQGVIAEAFPGDLFDLTDDFDAPFHDVADAGGPETFALWRAEVAASRRIAAARSLDAIGRTPGTGAERSLRWVLTHMTDEYARHLGQADILREAIDGRTGE</sequence>
<evidence type="ECO:0000313" key="2">
    <source>
        <dbReference type="Proteomes" id="UP000199360"/>
    </source>
</evidence>
<dbReference type="SUPFAM" id="SSF109854">
    <property type="entry name" value="DinB/YfiT-like putative metalloenzymes"/>
    <property type="match status" value="1"/>
</dbReference>
<dbReference type="InterPro" id="IPR007061">
    <property type="entry name" value="MST-like"/>
</dbReference>
<proteinExistence type="predicted"/>
<reference evidence="2" key="1">
    <citation type="submission" date="2016-06" db="EMBL/GenBank/DDBJ databases">
        <authorList>
            <person name="Varghese N."/>
            <person name="Submissions Spin"/>
        </authorList>
    </citation>
    <scope>NUCLEOTIDE SEQUENCE [LARGE SCALE GENOMIC DNA]</scope>
    <source>
        <strain evidence="2">DSM 45647</strain>
    </source>
</reference>
<dbReference type="Gene3D" id="1.20.120.450">
    <property type="entry name" value="dinb family like domain"/>
    <property type="match status" value="1"/>
</dbReference>
<keyword evidence="2" id="KW-1185">Reference proteome</keyword>
<dbReference type="InterPro" id="IPR034660">
    <property type="entry name" value="DinB/YfiT-like"/>
</dbReference>